<comment type="caution">
    <text evidence="2">The sequence shown here is derived from an EMBL/GenBank/DDBJ whole genome shotgun (WGS) entry which is preliminary data.</text>
</comment>
<name>A0A433QVZ6_9FUNG</name>
<sequence>MPFLLSPFLHVKIFPGRCRKISWATWDPTTSPRKIVTGSFRQQTPRRSAKKDTAKKTRTEVRPQQRTIRTDFRRRLCKIFARLYGMFAWVSLHRLDMGYIVTKFRTPMLIYF</sequence>
<gene>
    <name evidence="2" type="ORF">BC938DRAFT_482977</name>
</gene>
<accession>A0A433QVZ6</accession>
<dbReference type="Proteomes" id="UP000274822">
    <property type="component" value="Unassembled WGS sequence"/>
</dbReference>
<dbReference type="EMBL" id="RBNJ01000807">
    <property type="protein sequence ID" value="RUS33983.1"/>
    <property type="molecule type" value="Genomic_DNA"/>
</dbReference>
<feature type="compositionally biased region" description="Basic and acidic residues" evidence="1">
    <location>
        <begin position="50"/>
        <end position="65"/>
    </location>
</feature>
<reference evidence="2 3" key="1">
    <citation type="journal article" date="2018" name="New Phytol.">
        <title>Phylogenomics of Endogonaceae and evolution of mycorrhizas within Mucoromycota.</title>
        <authorList>
            <person name="Chang Y."/>
            <person name="Desiro A."/>
            <person name="Na H."/>
            <person name="Sandor L."/>
            <person name="Lipzen A."/>
            <person name="Clum A."/>
            <person name="Barry K."/>
            <person name="Grigoriev I.V."/>
            <person name="Martin F.M."/>
            <person name="Stajich J.E."/>
            <person name="Smith M.E."/>
            <person name="Bonito G."/>
            <person name="Spatafora J.W."/>
        </authorList>
    </citation>
    <scope>NUCLEOTIDE SEQUENCE [LARGE SCALE GENOMIC DNA]</scope>
    <source>
        <strain evidence="2 3">AD002</strain>
    </source>
</reference>
<organism evidence="2 3">
    <name type="scientific">Jimgerdemannia flammicorona</name>
    <dbReference type="NCBI Taxonomy" id="994334"/>
    <lineage>
        <taxon>Eukaryota</taxon>
        <taxon>Fungi</taxon>
        <taxon>Fungi incertae sedis</taxon>
        <taxon>Mucoromycota</taxon>
        <taxon>Mucoromycotina</taxon>
        <taxon>Endogonomycetes</taxon>
        <taxon>Endogonales</taxon>
        <taxon>Endogonaceae</taxon>
        <taxon>Jimgerdemannia</taxon>
    </lineage>
</organism>
<evidence type="ECO:0000313" key="3">
    <source>
        <dbReference type="Proteomes" id="UP000274822"/>
    </source>
</evidence>
<evidence type="ECO:0000256" key="1">
    <source>
        <dbReference type="SAM" id="MobiDB-lite"/>
    </source>
</evidence>
<keyword evidence="3" id="KW-1185">Reference proteome</keyword>
<evidence type="ECO:0000313" key="2">
    <source>
        <dbReference type="EMBL" id="RUS33983.1"/>
    </source>
</evidence>
<dbReference type="AlphaFoldDB" id="A0A433QVZ6"/>
<proteinExistence type="predicted"/>
<feature type="region of interest" description="Disordered" evidence="1">
    <location>
        <begin position="37"/>
        <end position="65"/>
    </location>
</feature>
<protein>
    <submittedName>
        <fullName evidence="2">Uncharacterized protein</fullName>
    </submittedName>
</protein>